<dbReference type="InterPro" id="IPR011322">
    <property type="entry name" value="N-reg_PII-like_a/b"/>
</dbReference>
<dbReference type="Pfam" id="PF09413">
    <property type="entry name" value="DUF2007"/>
    <property type="match status" value="1"/>
</dbReference>
<dbReference type="Proteomes" id="UP000317648">
    <property type="component" value="Chromosome"/>
</dbReference>
<evidence type="ECO:0000259" key="1">
    <source>
        <dbReference type="Pfam" id="PF09413"/>
    </source>
</evidence>
<dbReference type="KEGG" id="lcre:Pla8534_19850"/>
<proteinExistence type="predicted"/>
<dbReference type="EMBL" id="CP036433">
    <property type="protein sequence ID" value="QDU94197.1"/>
    <property type="molecule type" value="Genomic_DNA"/>
</dbReference>
<dbReference type="RefSeq" id="WP_197443146.1">
    <property type="nucleotide sequence ID" value="NZ_CP036433.1"/>
</dbReference>
<evidence type="ECO:0000313" key="3">
    <source>
        <dbReference type="Proteomes" id="UP000317648"/>
    </source>
</evidence>
<reference evidence="2 3" key="1">
    <citation type="submission" date="2019-02" db="EMBL/GenBank/DDBJ databases">
        <title>Deep-cultivation of Planctomycetes and their phenomic and genomic characterization uncovers novel biology.</title>
        <authorList>
            <person name="Wiegand S."/>
            <person name="Jogler M."/>
            <person name="Boedeker C."/>
            <person name="Pinto D."/>
            <person name="Vollmers J."/>
            <person name="Rivas-Marin E."/>
            <person name="Kohn T."/>
            <person name="Peeters S.H."/>
            <person name="Heuer A."/>
            <person name="Rast P."/>
            <person name="Oberbeckmann S."/>
            <person name="Bunk B."/>
            <person name="Jeske O."/>
            <person name="Meyerdierks A."/>
            <person name="Storesund J.E."/>
            <person name="Kallscheuer N."/>
            <person name="Luecker S."/>
            <person name="Lage O.M."/>
            <person name="Pohl T."/>
            <person name="Merkel B.J."/>
            <person name="Hornburger P."/>
            <person name="Mueller R.-W."/>
            <person name="Bruemmer F."/>
            <person name="Labrenz M."/>
            <person name="Spormann A.M."/>
            <person name="Op den Camp H."/>
            <person name="Overmann J."/>
            <person name="Amann R."/>
            <person name="Jetten M.S.M."/>
            <person name="Mascher T."/>
            <person name="Medema M.H."/>
            <person name="Devos D.P."/>
            <person name="Kaster A.-K."/>
            <person name="Ovreas L."/>
            <person name="Rohde M."/>
            <person name="Galperin M.Y."/>
            <person name="Jogler C."/>
        </authorList>
    </citation>
    <scope>NUCLEOTIDE SEQUENCE [LARGE SCALE GENOMIC DNA]</scope>
    <source>
        <strain evidence="2 3">Pla85_3_4</strain>
    </source>
</reference>
<keyword evidence="3" id="KW-1185">Reference proteome</keyword>
<dbReference type="AlphaFoldDB" id="A0A518DQT0"/>
<dbReference type="SUPFAM" id="SSF54913">
    <property type="entry name" value="GlnB-like"/>
    <property type="match status" value="1"/>
</dbReference>
<feature type="domain" description="DUF2007" evidence="1">
    <location>
        <begin position="7"/>
        <end position="66"/>
    </location>
</feature>
<gene>
    <name evidence="2" type="ORF">Pla8534_19850</name>
</gene>
<evidence type="ECO:0000313" key="2">
    <source>
        <dbReference type="EMBL" id="QDU94197.1"/>
    </source>
</evidence>
<accession>A0A518DQT0</accession>
<dbReference type="Gene3D" id="3.30.70.790">
    <property type="entry name" value="UreE, C-terminal domain"/>
    <property type="match status" value="1"/>
</dbReference>
<organism evidence="2 3">
    <name type="scientific">Lignipirellula cremea</name>
    <dbReference type="NCBI Taxonomy" id="2528010"/>
    <lineage>
        <taxon>Bacteria</taxon>
        <taxon>Pseudomonadati</taxon>
        <taxon>Planctomycetota</taxon>
        <taxon>Planctomycetia</taxon>
        <taxon>Pirellulales</taxon>
        <taxon>Pirellulaceae</taxon>
        <taxon>Lignipirellula</taxon>
    </lineage>
</organism>
<name>A0A518DQT0_9BACT</name>
<dbReference type="InterPro" id="IPR018551">
    <property type="entry name" value="DUF2007"/>
</dbReference>
<protein>
    <recommendedName>
        <fullName evidence="1">DUF2007 domain-containing protein</fullName>
    </recommendedName>
</protein>
<sequence length="71" mass="7742">MDHEKIVEVYTTGDANQAEILKGALAAEGIEAMIEGETQGGFTGLTTVPVKIYVHESDADRARAYLKKHDH</sequence>